<dbReference type="InterPro" id="IPR045096">
    <property type="entry name" value="EDR2-like"/>
</dbReference>
<dbReference type="InterPro" id="IPR009769">
    <property type="entry name" value="EDR2_C"/>
</dbReference>
<proteinExistence type="predicted"/>
<feature type="region of interest" description="Disordered" evidence="1">
    <location>
        <begin position="46"/>
        <end position="74"/>
    </location>
</feature>
<dbReference type="OrthoDB" id="9970435at2759"/>
<evidence type="ECO:0000313" key="4">
    <source>
        <dbReference type="Proteomes" id="UP000265515"/>
    </source>
</evidence>
<gene>
    <name evidence="3" type="ORF">CBR_g29261</name>
</gene>
<dbReference type="Pfam" id="PF07059">
    <property type="entry name" value="EDR2_C"/>
    <property type="match status" value="1"/>
</dbReference>
<evidence type="ECO:0000313" key="3">
    <source>
        <dbReference type="EMBL" id="GBG79210.1"/>
    </source>
</evidence>
<keyword evidence="4" id="KW-1185">Reference proteome</keyword>
<feature type="compositionally biased region" description="Polar residues" evidence="1">
    <location>
        <begin position="60"/>
        <end position="74"/>
    </location>
</feature>
<dbReference type="EMBL" id="BFEA01000314">
    <property type="protein sequence ID" value="GBG79210.1"/>
    <property type="molecule type" value="Genomic_DNA"/>
</dbReference>
<protein>
    <recommendedName>
        <fullName evidence="2">Protein ENHANCED DISEASE RESISTANCE 2 C-terminal domain-containing protein</fullName>
    </recommendedName>
</protein>
<sequence length="255" mass="28138">MGIVERICSPSDRLQICRLHSADVVESRPAEVSPSISYASPLQPEQAKFLSPPDRHLPPSNLSTPPAQGLSSSIAGSQVAASHLQSMAILDMDSAEEFFDATQEQMSDISDVRSKAFPIDGSRVPGGEPLLRLVAVDWLRSNSRIDHVAKRPANLVQKHSTETSPFIFLVNLQVPGTTHYSLVFYWVAEYPVPENSLFHVFMNEDDTFRNSRFTLIPSIAEGSWIVKQAVGSRPVPLGSVLELTYLSGKNYFEVN</sequence>
<dbReference type="PANTHER" id="PTHR12136:SF117">
    <property type="entry name" value="PROTEIN ENHANCED DISEASE RESISTANCE 2 C-TERMINAL DOMAIN-CONTAINING PROTEIN"/>
    <property type="match status" value="1"/>
</dbReference>
<dbReference type="Proteomes" id="UP000265515">
    <property type="component" value="Unassembled WGS sequence"/>
</dbReference>
<dbReference type="Gramene" id="GBG79210">
    <property type="protein sequence ID" value="GBG79210"/>
    <property type="gene ID" value="CBR_g29261"/>
</dbReference>
<accession>A0A388LA76</accession>
<dbReference type="AlphaFoldDB" id="A0A388LA76"/>
<organism evidence="3 4">
    <name type="scientific">Chara braunii</name>
    <name type="common">Braun's stonewort</name>
    <dbReference type="NCBI Taxonomy" id="69332"/>
    <lineage>
        <taxon>Eukaryota</taxon>
        <taxon>Viridiplantae</taxon>
        <taxon>Streptophyta</taxon>
        <taxon>Charophyceae</taxon>
        <taxon>Charales</taxon>
        <taxon>Characeae</taxon>
        <taxon>Chara</taxon>
    </lineage>
</organism>
<name>A0A388LA76_CHABU</name>
<evidence type="ECO:0000256" key="1">
    <source>
        <dbReference type="SAM" id="MobiDB-lite"/>
    </source>
</evidence>
<dbReference type="PANTHER" id="PTHR12136">
    <property type="entry name" value="ENHANCED DISEASE RESISTANCE-RELATED"/>
    <property type="match status" value="1"/>
</dbReference>
<evidence type="ECO:0000259" key="2">
    <source>
        <dbReference type="Pfam" id="PF07059"/>
    </source>
</evidence>
<feature type="domain" description="Protein ENHANCED DISEASE RESISTANCE 2 C-terminal" evidence="2">
    <location>
        <begin position="110"/>
        <end position="254"/>
    </location>
</feature>
<reference evidence="3 4" key="1">
    <citation type="journal article" date="2018" name="Cell">
        <title>The Chara Genome: Secondary Complexity and Implications for Plant Terrestrialization.</title>
        <authorList>
            <person name="Nishiyama T."/>
            <person name="Sakayama H."/>
            <person name="Vries J.D."/>
            <person name="Buschmann H."/>
            <person name="Saint-Marcoux D."/>
            <person name="Ullrich K.K."/>
            <person name="Haas F.B."/>
            <person name="Vanderstraeten L."/>
            <person name="Becker D."/>
            <person name="Lang D."/>
            <person name="Vosolsobe S."/>
            <person name="Rombauts S."/>
            <person name="Wilhelmsson P.K.I."/>
            <person name="Janitza P."/>
            <person name="Kern R."/>
            <person name="Heyl A."/>
            <person name="Rumpler F."/>
            <person name="Villalobos L.I.A.C."/>
            <person name="Clay J.M."/>
            <person name="Skokan R."/>
            <person name="Toyoda A."/>
            <person name="Suzuki Y."/>
            <person name="Kagoshima H."/>
            <person name="Schijlen E."/>
            <person name="Tajeshwar N."/>
            <person name="Catarino B."/>
            <person name="Hetherington A.J."/>
            <person name="Saltykova A."/>
            <person name="Bonnot C."/>
            <person name="Breuninger H."/>
            <person name="Symeonidi A."/>
            <person name="Radhakrishnan G.V."/>
            <person name="Van Nieuwerburgh F."/>
            <person name="Deforce D."/>
            <person name="Chang C."/>
            <person name="Karol K.G."/>
            <person name="Hedrich R."/>
            <person name="Ulvskov P."/>
            <person name="Glockner G."/>
            <person name="Delwiche C.F."/>
            <person name="Petrasek J."/>
            <person name="Van de Peer Y."/>
            <person name="Friml J."/>
            <person name="Beilby M."/>
            <person name="Dolan L."/>
            <person name="Kohara Y."/>
            <person name="Sugano S."/>
            <person name="Fujiyama A."/>
            <person name="Delaux P.-M."/>
            <person name="Quint M."/>
            <person name="TheiBen G."/>
            <person name="Hagemann M."/>
            <person name="Harholt J."/>
            <person name="Dunand C."/>
            <person name="Zachgo S."/>
            <person name="Langdale J."/>
            <person name="Maumus F."/>
            <person name="Straeten D.V.D."/>
            <person name="Gould S.B."/>
            <person name="Rensing S.A."/>
        </authorList>
    </citation>
    <scope>NUCLEOTIDE SEQUENCE [LARGE SCALE GENOMIC DNA]</scope>
    <source>
        <strain evidence="3 4">S276</strain>
    </source>
</reference>
<comment type="caution">
    <text evidence="3">The sequence shown here is derived from an EMBL/GenBank/DDBJ whole genome shotgun (WGS) entry which is preliminary data.</text>
</comment>